<accession>A0AAP4FAV8</accession>
<protein>
    <submittedName>
        <fullName evidence="3">PucR family transcriptional regulator</fullName>
    </submittedName>
</protein>
<feature type="domain" description="PucR C-terminal helix-turn-helix" evidence="2">
    <location>
        <begin position="453"/>
        <end position="509"/>
    </location>
</feature>
<gene>
    <name evidence="3" type="ORF">QPX54_04750</name>
</gene>
<dbReference type="InterPro" id="IPR042070">
    <property type="entry name" value="PucR_C-HTH_sf"/>
</dbReference>
<evidence type="ECO:0000313" key="4">
    <source>
        <dbReference type="Proteomes" id="UP001226160"/>
    </source>
</evidence>
<name>A0AAP4FAV8_9CORY</name>
<feature type="domain" description="Purine catabolism PurC-like" evidence="1">
    <location>
        <begin position="10"/>
        <end position="124"/>
    </location>
</feature>
<dbReference type="Pfam" id="PF07905">
    <property type="entry name" value="PucR"/>
    <property type="match status" value="1"/>
</dbReference>
<dbReference type="EMBL" id="JASNVP010000004">
    <property type="protein sequence ID" value="MDK4325826.1"/>
    <property type="molecule type" value="Genomic_DNA"/>
</dbReference>
<evidence type="ECO:0000259" key="2">
    <source>
        <dbReference type="Pfam" id="PF13556"/>
    </source>
</evidence>
<dbReference type="AlphaFoldDB" id="A0AAP4FAV8"/>
<organism evidence="3 4">
    <name type="scientific">Corynebacterium propinquum</name>
    <dbReference type="NCBI Taxonomy" id="43769"/>
    <lineage>
        <taxon>Bacteria</taxon>
        <taxon>Bacillati</taxon>
        <taxon>Actinomycetota</taxon>
        <taxon>Actinomycetes</taxon>
        <taxon>Mycobacteriales</taxon>
        <taxon>Corynebacteriaceae</taxon>
        <taxon>Corynebacterium</taxon>
    </lineage>
</organism>
<dbReference type="RefSeq" id="WP_284589584.1">
    <property type="nucleotide sequence ID" value="NZ_JASNVP010000004.1"/>
</dbReference>
<reference evidence="3" key="1">
    <citation type="submission" date="2023-05" db="EMBL/GenBank/DDBJ databases">
        <title>Metabolic capabilities are highly conserved among human nasal-associated Corynebacterium species in pangenomic analyses.</title>
        <authorList>
            <person name="Tran T.H."/>
            <person name="Roberts A.Q."/>
            <person name="Escapa I.F."/>
            <person name="Gao W."/>
            <person name="Conlan S."/>
            <person name="Kong H."/>
            <person name="Segre J.A."/>
            <person name="Kelly M.S."/>
            <person name="Lemon K.P."/>
        </authorList>
    </citation>
    <scope>NUCLEOTIDE SEQUENCE</scope>
    <source>
        <strain evidence="3">KPL2654</strain>
    </source>
</reference>
<comment type="caution">
    <text evidence="3">The sequence shown here is derived from an EMBL/GenBank/DDBJ whole genome shotgun (WGS) entry which is preliminary data.</text>
</comment>
<evidence type="ECO:0000313" key="3">
    <source>
        <dbReference type="EMBL" id="MDK4325826.1"/>
    </source>
</evidence>
<dbReference type="InterPro" id="IPR012914">
    <property type="entry name" value="PucR_dom"/>
</dbReference>
<evidence type="ECO:0000259" key="1">
    <source>
        <dbReference type="Pfam" id="PF07905"/>
    </source>
</evidence>
<dbReference type="Proteomes" id="UP001226160">
    <property type="component" value="Unassembled WGS sequence"/>
</dbReference>
<proteinExistence type="predicted"/>
<sequence length="511" mass="54486">MSDLTFRWLFQQSELGLRPLVGTNTEQRTFTTVHVSELRNPAEFTLPGAIIMLVGLDFVDKRGEFATYARVLADAGVAGIGFGTGIAFADVPEELVDAAAQHDLVLCEVPRPTPFLSVMSAVSREQTRREQERQTVLRKQQEKLSAAAWRGGLDDVCRVGARELAAAVAVVGESGEVWAQAGGAMGLRGARMQQKIELPGRVAAMLVVEAAGKFDAYARALIKHLAGLAGLLVHRSAQDHAGPAEALGALVLSTLLAGEVRGVRETSGDRAEAGPAGSTAVSRQRDLLADAMDLVASRGEVVFAGLVADRSDELAATITAYVQGAGAASHRSAARSGDGARYVLRLSDTQALLVSHPEDRLPAPQELAQDFPACATARLALQRRSWRGFGQADCDRLLVHAGALAPGSVAEWRETTPAWLRVPGVDAALRRRRQELLAGVYAQGLGDEQAEQLIVTLRVYLLNSCNVGATADALGIHRHTVRSRIARVKQCVGFDLEDPLTRAELVLVLAG</sequence>
<dbReference type="Pfam" id="PF13556">
    <property type="entry name" value="HTH_30"/>
    <property type="match status" value="1"/>
</dbReference>
<dbReference type="InterPro" id="IPR025736">
    <property type="entry name" value="PucR_C-HTH_dom"/>
</dbReference>
<dbReference type="Gene3D" id="1.10.10.2840">
    <property type="entry name" value="PucR C-terminal helix-turn-helix domain"/>
    <property type="match status" value="1"/>
</dbReference>